<dbReference type="RefSeq" id="WP_305757007.1">
    <property type="nucleotide sequence ID" value="NZ_JAPCKK010000034.1"/>
</dbReference>
<name>A0ABT9FXD8_9BACL</name>
<comment type="caution">
    <text evidence="1">The sequence shown here is derived from an EMBL/GenBank/DDBJ whole genome shotgun (WGS) entry which is preliminary data.</text>
</comment>
<accession>A0ABT9FXD8</accession>
<gene>
    <name evidence="1" type="ORF">OIN60_21995</name>
</gene>
<proteinExistence type="predicted"/>
<evidence type="ECO:0000313" key="2">
    <source>
        <dbReference type="Proteomes" id="UP001241848"/>
    </source>
</evidence>
<reference evidence="1 2" key="1">
    <citation type="submission" date="2022-10" db="EMBL/GenBank/DDBJ databases">
        <title>Paenibacillus description and whole genome data of maize root bacterial community.</title>
        <authorList>
            <person name="Marton D."/>
            <person name="Farkas M."/>
            <person name="Cserhati M."/>
        </authorList>
    </citation>
    <scope>NUCLEOTIDE SEQUENCE [LARGE SCALE GENOMIC DNA]</scope>
    <source>
        <strain evidence="1 2">P96</strain>
    </source>
</reference>
<evidence type="ECO:0000313" key="1">
    <source>
        <dbReference type="EMBL" id="MDP4099393.1"/>
    </source>
</evidence>
<keyword evidence="2" id="KW-1185">Reference proteome</keyword>
<dbReference type="EMBL" id="JAPCKK010000034">
    <property type="protein sequence ID" value="MDP4099393.1"/>
    <property type="molecule type" value="Genomic_DNA"/>
</dbReference>
<protein>
    <submittedName>
        <fullName evidence="1">Uncharacterized protein</fullName>
    </submittedName>
</protein>
<organism evidence="1 2">
    <name type="scientific">Paenibacillus zeirhizosphaerae</name>
    <dbReference type="NCBI Taxonomy" id="2987519"/>
    <lineage>
        <taxon>Bacteria</taxon>
        <taxon>Bacillati</taxon>
        <taxon>Bacillota</taxon>
        <taxon>Bacilli</taxon>
        <taxon>Bacillales</taxon>
        <taxon>Paenibacillaceae</taxon>
        <taxon>Paenibacillus</taxon>
    </lineage>
</organism>
<sequence length="158" mass="15842">MAEIQGVGLQTIPSGGSQLIDFGANTKVGDGSILVNGTDIILPETGTYMVCYTTSGAVLGGTTAGAGAGVGTLLRQGGNIVLGSNVGTNFVGGTVALPNDNGQTNCSLVCVSDTVGNNIVQLEVGVLNTTGGATGYQVQRFQTSVTVTKYSDEICSPY</sequence>
<dbReference type="Proteomes" id="UP001241848">
    <property type="component" value="Unassembled WGS sequence"/>
</dbReference>